<feature type="domain" description="Thioredoxin" evidence="3">
    <location>
        <begin position="48"/>
        <end position="212"/>
    </location>
</feature>
<comment type="similarity">
    <text evidence="1">Belongs to the SCO1/2 family.</text>
</comment>
<dbReference type="InterPro" id="IPR036249">
    <property type="entry name" value="Thioredoxin-like_sf"/>
</dbReference>
<gene>
    <name evidence="4" type="ORF">QE382_002766</name>
</gene>
<comment type="caution">
    <text evidence="4">The sequence shown here is derived from an EMBL/GenBank/DDBJ whole genome shotgun (WGS) entry which is preliminary data.</text>
</comment>
<dbReference type="PANTHER" id="PTHR12151:SF25">
    <property type="entry name" value="LINALOOL DEHYDRATASE_ISOMERASE DOMAIN-CONTAINING PROTEIN"/>
    <property type="match status" value="1"/>
</dbReference>
<evidence type="ECO:0000256" key="1">
    <source>
        <dbReference type="ARBA" id="ARBA00010996"/>
    </source>
</evidence>
<keyword evidence="5" id="KW-1185">Reference proteome</keyword>
<dbReference type="Pfam" id="PF02630">
    <property type="entry name" value="SCO1-SenC"/>
    <property type="match status" value="1"/>
</dbReference>
<keyword evidence="2" id="KW-0186">Copper</keyword>
<dbReference type="Gene3D" id="3.40.30.10">
    <property type="entry name" value="Glutaredoxin"/>
    <property type="match status" value="1"/>
</dbReference>
<dbReference type="PROSITE" id="PS51352">
    <property type="entry name" value="THIOREDOXIN_2"/>
    <property type="match status" value="1"/>
</dbReference>
<dbReference type="SUPFAM" id="SSF52833">
    <property type="entry name" value="Thioredoxin-like"/>
    <property type="match status" value="1"/>
</dbReference>
<proteinExistence type="inferred from homology"/>
<evidence type="ECO:0000313" key="4">
    <source>
        <dbReference type="EMBL" id="MDQ1150782.1"/>
    </source>
</evidence>
<accession>A0ABU0U738</accession>
<reference evidence="4 5" key="1">
    <citation type="submission" date="2023-07" db="EMBL/GenBank/DDBJ databases">
        <title>Functional and genomic diversity of the sorghum phyllosphere microbiome.</title>
        <authorList>
            <person name="Shade A."/>
        </authorList>
    </citation>
    <scope>NUCLEOTIDE SEQUENCE [LARGE SCALE GENOMIC DNA]</scope>
    <source>
        <strain evidence="4 5">SORGH_AS_0892</strain>
    </source>
</reference>
<name>A0ABU0U738_9SPHI</name>
<protein>
    <submittedName>
        <fullName evidence="4">Protein SCO1/2</fullName>
    </submittedName>
</protein>
<organism evidence="4 5">
    <name type="scientific">Sphingobacterium zeae</name>
    <dbReference type="NCBI Taxonomy" id="1776859"/>
    <lineage>
        <taxon>Bacteria</taxon>
        <taxon>Pseudomonadati</taxon>
        <taxon>Bacteroidota</taxon>
        <taxon>Sphingobacteriia</taxon>
        <taxon>Sphingobacteriales</taxon>
        <taxon>Sphingobacteriaceae</taxon>
        <taxon>Sphingobacterium</taxon>
    </lineage>
</organism>
<evidence type="ECO:0000259" key="3">
    <source>
        <dbReference type="PROSITE" id="PS51352"/>
    </source>
</evidence>
<dbReference type="Proteomes" id="UP001244640">
    <property type="component" value="Unassembled WGS sequence"/>
</dbReference>
<dbReference type="CDD" id="cd02968">
    <property type="entry name" value="SCO"/>
    <property type="match status" value="1"/>
</dbReference>
<evidence type="ECO:0000256" key="2">
    <source>
        <dbReference type="ARBA" id="ARBA00023008"/>
    </source>
</evidence>
<dbReference type="RefSeq" id="WP_307186374.1">
    <property type="nucleotide sequence ID" value="NZ_JAUTBA010000001.1"/>
</dbReference>
<dbReference type="InterPro" id="IPR003782">
    <property type="entry name" value="SCO1/SenC"/>
</dbReference>
<dbReference type="InterPro" id="IPR013766">
    <property type="entry name" value="Thioredoxin_domain"/>
</dbReference>
<dbReference type="EMBL" id="JAUTBA010000001">
    <property type="protein sequence ID" value="MDQ1150782.1"/>
    <property type="molecule type" value="Genomic_DNA"/>
</dbReference>
<evidence type="ECO:0000313" key="5">
    <source>
        <dbReference type="Proteomes" id="UP001244640"/>
    </source>
</evidence>
<dbReference type="PANTHER" id="PTHR12151">
    <property type="entry name" value="ELECTRON TRANSPORT PROTIN SCO1/SENC FAMILY MEMBER"/>
    <property type="match status" value="1"/>
</dbReference>
<sequence length="212" mass="24172">MKSKTRVYSWFVALVLAVPLLAFMLVRYVASNDIALPYYGENFLEIKKGEAKHIGAFEFSNQEGKLISSEFVKGKVWIACYFFTSCPTICPKMIAGMGDIQEEFSDEHQLRMVSFTVDPDRDTPAVLKEYANIRNINTVQWNLVTGRKKDLYRYARKDLKIMATDGDGGPQDFIHSDRIVLIDQSGYARGYYDGTEAADIKQLIKDIKKLLK</sequence>